<dbReference type="AlphaFoldDB" id="A0A2A2LKD4"/>
<evidence type="ECO:0000313" key="1">
    <source>
        <dbReference type="EMBL" id="PAV86600.1"/>
    </source>
</evidence>
<dbReference type="OrthoDB" id="6065624at2759"/>
<accession>A0A2A2LKD4</accession>
<reference evidence="1 2" key="1">
    <citation type="journal article" date="2017" name="Curr. Biol.">
        <title>Genome architecture and evolution of a unichromosomal asexual nematode.</title>
        <authorList>
            <person name="Fradin H."/>
            <person name="Zegar C."/>
            <person name="Gutwein M."/>
            <person name="Lucas J."/>
            <person name="Kovtun M."/>
            <person name="Corcoran D."/>
            <person name="Baugh L.R."/>
            <person name="Kiontke K."/>
            <person name="Gunsalus K."/>
            <person name="Fitch D.H."/>
            <person name="Piano F."/>
        </authorList>
    </citation>
    <scope>NUCLEOTIDE SEQUENCE [LARGE SCALE GENOMIC DNA]</scope>
    <source>
        <strain evidence="1">PF1309</strain>
    </source>
</reference>
<organism evidence="1 2">
    <name type="scientific">Diploscapter pachys</name>
    <dbReference type="NCBI Taxonomy" id="2018661"/>
    <lineage>
        <taxon>Eukaryota</taxon>
        <taxon>Metazoa</taxon>
        <taxon>Ecdysozoa</taxon>
        <taxon>Nematoda</taxon>
        <taxon>Chromadorea</taxon>
        <taxon>Rhabditida</taxon>
        <taxon>Rhabditina</taxon>
        <taxon>Rhabditomorpha</taxon>
        <taxon>Rhabditoidea</taxon>
        <taxon>Rhabditidae</taxon>
        <taxon>Diploscapter</taxon>
    </lineage>
</organism>
<protein>
    <submittedName>
        <fullName evidence="1">Uncharacterized protein</fullName>
    </submittedName>
</protein>
<dbReference type="EMBL" id="LIAE01006656">
    <property type="protein sequence ID" value="PAV86600.1"/>
    <property type="molecule type" value="Genomic_DNA"/>
</dbReference>
<comment type="caution">
    <text evidence="1">The sequence shown here is derived from an EMBL/GenBank/DDBJ whole genome shotgun (WGS) entry which is preliminary data.</text>
</comment>
<evidence type="ECO:0000313" key="2">
    <source>
        <dbReference type="Proteomes" id="UP000218231"/>
    </source>
</evidence>
<keyword evidence="2" id="KW-1185">Reference proteome</keyword>
<sequence length="101" mass="11973">MSDEFKEAVEMKYIRAWNVGRFHSVYYGQTSVGQRYALVVTSGVWYKIRLILEISKETFDIPESTIFEYDCSSHLTSEGVEGQVERWKDQMNRRDVYMMPK</sequence>
<dbReference type="Proteomes" id="UP000218231">
    <property type="component" value="Unassembled WGS sequence"/>
</dbReference>
<gene>
    <name evidence="1" type="ORF">WR25_12997</name>
</gene>
<proteinExistence type="predicted"/>
<name>A0A2A2LKD4_9BILA</name>